<protein>
    <recommendedName>
        <fullName evidence="4">PASTA domain-containing protein</fullName>
    </recommendedName>
</protein>
<dbReference type="AlphaFoldDB" id="A0A0H5RIT4"/>
<gene>
    <name evidence="2" type="ORF">BN2156_00933</name>
</gene>
<feature type="chain" id="PRO_5005224037" description="PASTA domain-containing protein" evidence="1">
    <location>
        <begin position="28"/>
        <end position="99"/>
    </location>
</feature>
<evidence type="ECO:0000313" key="2">
    <source>
        <dbReference type="EMBL" id="CRZ14085.1"/>
    </source>
</evidence>
<dbReference type="EMBL" id="CWKH01000001">
    <property type="protein sequence ID" value="CRZ14085.1"/>
    <property type="molecule type" value="Genomic_DNA"/>
</dbReference>
<name>A0A0H5RIT4_9MYCO</name>
<evidence type="ECO:0000313" key="3">
    <source>
        <dbReference type="Proteomes" id="UP000199147"/>
    </source>
</evidence>
<dbReference type="STRING" id="146018.BN2156_00933"/>
<keyword evidence="1" id="KW-0732">Signal</keyword>
<organism evidence="2 3">
    <name type="scientific">Mycolicibacterium neworleansense</name>
    <dbReference type="NCBI Taxonomy" id="146018"/>
    <lineage>
        <taxon>Bacteria</taxon>
        <taxon>Bacillati</taxon>
        <taxon>Actinomycetota</taxon>
        <taxon>Actinomycetes</taxon>
        <taxon>Mycobacteriales</taxon>
        <taxon>Mycobacteriaceae</taxon>
        <taxon>Mycolicibacterium</taxon>
    </lineage>
</organism>
<evidence type="ECO:0000256" key="1">
    <source>
        <dbReference type="SAM" id="SignalP"/>
    </source>
</evidence>
<dbReference type="RefSeq" id="WP_090510749.1">
    <property type="nucleotide sequence ID" value="NZ_CWKH01000001.1"/>
</dbReference>
<accession>A0A0H5RIT4</accession>
<dbReference type="Proteomes" id="UP000199147">
    <property type="component" value="Unassembled WGS sequence"/>
</dbReference>
<keyword evidence="3" id="KW-1185">Reference proteome</keyword>
<feature type="signal peptide" evidence="1">
    <location>
        <begin position="1"/>
        <end position="27"/>
    </location>
</feature>
<sequence length="99" mass="10096" precursor="true">MMRLGFATALVGAAAAAVIGLAAPAQAAPTGPGNAQQTISELQAQGYKVVVNHIGSTPLDKASVVAVRPGQTYTRTDSGNPGDNFQTNVVNKTVYVDVK</sequence>
<dbReference type="OrthoDB" id="4748352at2"/>
<reference evidence="3" key="1">
    <citation type="submission" date="2015-07" db="EMBL/GenBank/DDBJ databases">
        <authorList>
            <person name="Urmite Genomes"/>
        </authorList>
    </citation>
    <scope>NUCLEOTIDE SEQUENCE [LARGE SCALE GENOMIC DNA]</scope>
    <source>
        <strain evidence="3">type strain: ATCC 49404</strain>
    </source>
</reference>
<evidence type="ECO:0008006" key="4">
    <source>
        <dbReference type="Google" id="ProtNLM"/>
    </source>
</evidence>
<proteinExistence type="predicted"/>